<evidence type="ECO:0000256" key="1">
    <source>
        <dbReference type="SAM" id="Coils"/>
    </source>
</evidence>
<dbReference type="Pfam" id="PF05133">
    <property type="entry name" value="SPP1_portal"/>
    <property type="match status" value="1"/>
</dbReference>
<keyword evidence="1" id="KW-0175">Coiled coil</keyword>
<accession>A0A0J8D6P4</accession>
<evidence type="ECO:0000313" key="2">
    <source>
        <dbReference type="EMBL" id="KMT21512.1"/>
    </source>
</evidence>
<reference evidence="2 3" key="1">
    <citation type="submission" date="2015-06" db="EMBL/GenBank/DDBJ databases">
        <title>Draft genome sequence of the purine-degrading Clostridium cylindrosporum HC-1 (DSM 605).</title>
        <authorList>
            <person name="Poehlein A."/>
            <person name="Schiel-Bengelsdorf B."/>
            <person name="Bengelsdorf F."/>
            <person name="Daniel R."/>
            <person name="Duerre P."/>
        </authorList>
    </citation>
    <scope>NUCLEOTIDE SEQUENCE [LARGE SCALE GENOMIC DNA]</scope>
    <source>
        <strain evidence="2 3">DSM 605</strain>
    </source>
</reference>
<comment type="caution">
    <text evidence="2">The sequence shown here is derived from an EMBL/GenBank/DDBJ whole genome shotgun (WGS) entry which is preliminary data.</text>
</comment>
<dbReference type="AlphaFoldDB" id="A0A0J8D6P4"/>
<dbReference type="STRING" id="1121307.CLCY_2c02730"/>
<sequence>MFFNRKKNDNNKQDNGYWFEEEVKKAIHTNRVAKVLSNKAYIEGKHKILSKPDEQWKGETFKSCKVVLQEAKTILNFHTTYLLGNKPSIIGSENMVRELNKVYRDSNYHRVDFNILSDVLKYGDAFEYVYFKDGKIVSKIIPSQDSYPVIDRQGIYTEFVEHWKDEDISHYNVYTMNKVESYNDEDGQLRLVNSAKNITGLPIHYSNAQLNETYGRSELDDIVPILDLVEEIISKLTDAIYKLSINSIPVLTGQELNSTLDAGMVGSCINLEMGSTFSFANSEMDYNSIKLLLDTLHKKLNTIAGIPSIVGSSNISNVSETSLGILYSLSSVKAMLNEQFVREGMLQRYEVIRKLLEMQGVKFNSDDYCDIEFVYSKPINNSELLDNLKKQWEMGAISLTSIIEKSTIISDTSQELERLELENKKKDAKVEVKEENDGVEEVV</sequence>
<proteinExistence type="predicted"/>
<dbReference type="EMBL" id="LFVU01000027">
    <property type="protein sequence ID" value="KMT21512.1"/>
    <property type="molecule type" value="Genomic_DNA"/>
</dbReference>
<dbReference type="InterPro" id="IPR021145">
    <property type="entry name" value="Portal_protein_SPP1_Gp6-like"/>
</dbReference>
<dbReference type="PATRIC" id="fig|1121307.3.peg.1130"/>
<dbReference type="Proteomes" id="UP000036756">
    <property type="component" value="Unassembled WGS sequence"/>
</dbReference>
<dbReference type="RefSeq" id="WP_048570942.1">
    <property type="nucleotide sequence ID" value="NZ_LFVU01000027.1"/>
</dbReference>
<gene>
    <name evidence="2" type="ORF">CLCY_2c02730</name>
</gene>
<dbReference type="OrthoDB" id="2955634at2"/>
<keyword evidence="3" id="KW-1185">Reference proteome</keyword>
<organism evidence="2 3">
    <name type="scientific">Clostridium cylindrosporum DSM 605</name>
    <dbReference type="NCBI Taxonomy" id="1121307"/>
    <lineage>
        <taxon>Bacteria</taxon>
        <taxon>Bacillati</taxon>
        <taxon>Bacillota</taxon>
        <taxon>Clostridia</taxon>
        <taxon>Eubacteriales</taxon>
        <taxon>Clostridiaceae</taxon>
        <taxon>Clostridium</taxon>
    </lineage>
</organism>
<evidence type="ECO:0000313" key="3">
    <source>
        <dbReference type="Proteomes" id="UP000036756"/>
    </source>
</evidence>
<feature type="coiled-coil region" evidence="1">
    <location>
        <begin position="409"/>
        <end position="438"/>
    </location>
</feature>
<protein>
    <submittedName>
        <fullName evidence="2">Phage portal protein SPP1</fullName>
    </submittedName>
</protein>
<name>A0A0J8D6P4_CLOCY</name>